<dbReference type="EMBL" id="AZAC01000048">
    <property type="protein sequence ID" value="KIX11631.1"/>
    <property type="molecule type" value="Genomic_DNA"/>
</dbReference>
<comment type="function">
    <text evidence="3">Flagellin is the subunit protein which polymerizes to form the filaments of bacterial flagella.</text>
</comment>
<keyword evidence="7" id="KW-1185">Reference proteome</keyword>
<feature type="domain" description="Flagellin C-terminal" evidence="5">
    <location>
        <begin position="500"/>
        <end position="584"/>
    </location>
</feature>
<comment type="similarity">
    <text evidence="1 3">Belongs to the bacterial flagellin family.</text>
</comment>
<evidence type="ECO:0000256" key="1">
    <source>
        <dbReference type="ARBA" id="ARBA00005709"/>
    </source>
</evidence>
<organism evidence="6 7">
    <name type="scientific">Dethiosulfatarculus sandiegensis</name>
    <dbReference type="NCBI Taxonomy" id="1429043"/>
    <lineage>
        <taxon>Bacteria</taxon>
        <taxon>Pseudomonadati</taxon>
        <taxon>Thermodesulfobacteriota</taxon>
        <taxon>Desulfarculia</taxon>
        <taxon>Desulfarculales</taxon>
        <taxon>Desulfarculaceae</taxon>
        <taxon>Dethiosulfatarculus</taxon>
    </lineage>
</organism>
<keyword evidence="6" id="KW-0282">Flagellum</keyword>
<dbReference type="Pfam" id="PF00700">
    <property type="entry name" value="Flagellin_C"/>
    <property type="match status" value="1"/>
</dbReference>
<dbReference type="InterPro" id="IPR042187">
    <property type="entry name" value="Flagellin_C_sub2"/>
</dbReference>
<dbReference type="InterPro" id="IPR001492">
    <property type="entry name" value="Flagellin"/>
</dbReference>
<evidence type="ECO:0000313" key="6">
    <source>
        <dbReference type="EMBL" id="KIX11631.1"/>
    </source>
</evidence>
<dbReference type="PANTHER" id="PTHR42792:SF2">
    <property type="entry name" value="FLAGELLIN"/>
    <property type="match status" value="1"/>
</dbReference>
<evidence type="ECO:0000313" key="7">
    <source>
        <dbReference type="Proteomes" id="UP000032233"/>
    </source>
</evidence>
<dbReference type="Gene3D" id="6.10.10.10">
    <property type="entry name" value="Flagellar export chaperone, C-terminal domain"/>
    <property type="match status" value="1"/>
</dbReference>
<gene>
    <name evidence="6" type="ORF">X474_23120</name>
</gene>
<evidence type="ECO:0000259" key="4">
    <source>
        <dbReference type="Pfam" id="PF00669"/>
    </source>
</evidence>
<dbReference type="InterPro" id="IPR046358">
    <property type="entry name" value="Flagellin_C"/>
</dbReference>
<comment type="caution">
    <text evidence="6">The sequence shown here is derived from an EMBL/GenBank/DDBJ whole genome shotgun (WGS) entry which is preliminary data.</text>
</comment>
<comment type="subcellular location">
    <subcellularLocation>
        <location evidence="3">Secreted</location>
    </subcellularLocation>
    <subcellularLocation>
        <location evidence="3">Bacterial flagellum</location>
    </subcellularLocation>
</comment>
<dbReference type="InterPro" id="IPR001029">
    <property type="entry name" value="Flagellin_N"/>
</dbReference>
<dbReference type="Proteomes" id="UP000032233">
    <property type="component" value="Unassembled WGS sequence"/>
</dbReference>
<dbReference type="OrthoDB" id="9796789at2"/>
<dbReference type="GO" id="GO:0009288">
    <property type="term" value="C:bacterial-type flagellum"/>
    <property type="evidence" value="ECO:0007669"/>
    <property type="project" value="UniProtKB-SubCell"/>
</dbReference>
<dbReference type="Gene3D" id="1.20.1330.10">
    <property type="entry name" value="f41 fragment of flagellin, N-terminal domain"/>
    <property type="match status" value="2"/>
</dbReference>
<dbReference type="Pfam" id="PF00669">
    <property type="entry name" value="Flagellin_N"/>
    <property type="match status" value="1"/>
</dbReference>
<dbReference type="GO" id="GO:0005576">
    <property type="term" value="C:extracellular region"/>
    <property type="evidence" value="ECO:0007669"/>
    <property type="project" value="UniProtKB-SubCell"/>
</dbReference>
<dbReference type="InParanoid" id="A0A0D2J7E1"/>
<keyword evidence="6" id="KW-0969">Cilium</keyword>
<protein>
    <recommendedName>
        <fullName evidence="3">Flagellin</fullName>
    </recommendedName>
</protein>
<evidence type="ECO:0000259" key="5">
    <source>
        <dbReference type="Pfam" id="PF00700"/>
    </source>
</evidence>
<dbReference type="FunCoup" id="A0A0D2J7E1">
    <property type="interactions" value="144"/>
</dbReference>
<dbReference type="Gene3D" id="3.30.70.2120">
    <property type="match status" value="1"/>
</dbReference>
<accession>A0A0D2J7E1</accession>
<name>A0A0D2J7E1_9BACT</name>
<dbReference type="PANTHER" id="PTHR42792">
    <property type="entry name" value="FLAGELLIN"/>
    <property type="match status" value="1"/>
</dbReference>
<dbReference type="SUPFAM" id="SSF64518">
    <property type="entry name" value="Phase 1 flagellin"/>
    <property type="match status" value="1"/>
</dbReference>
<dbReference type="RefSeq" id="WP_082464540.1">
    <property type="nucleotide sequence ID" value="NZ_AZAC01000048.1"/>
</dbReference>
<feature type="domain" description="Flagellin N-terminal" evidence="4">
    <location>
        <begin position="5"/>
        <end position="141"/>
    </location>
</feature>
<sequence length="586" mass="62039">MSLVVNHNLMAMNAARNLSATYGRLAESTQRLSSGMRVNSAADDAAGLAIREIMRAEIAVLNQGIRNASDAISMIQTAEGAMSVIDEKLIRMKELAEQAATGTYTTAQREIINSEYQAMAAEIDRIATATDFNGVKLLDGSLRESHGGSGLKIHFGTGNSSDEDYYYVQIGDMRATKGTGLRVGNSDLRDTLRTTALNVSSPDDVMQDTASATDGLFGIRFASDFDSESPGNANWDVYGYVNIDASRDSLNSIVADINKGRQATGTLTMTQLTGGGSATDDISTQSLTINGQIFTFATGAGTGTYNGTLGTGVINLTTTNYSATSVAWDTAAFLNAHSASIGVRAVSDGSTLHMFASEWGEGGNTIETVSGTTAMVMGQKTLEHGGEEFMTSSVYYDENNEEYELQIQMNHGGEDYQLQIFNLTTMNGTSDIVGGTIAGTSMGGTWGGVLPINDDPTSVLSTYGSTDEESEWIQAQNGSGNTDWDGADILTQSAAQKALAGIDLAIRKKDTARANLGAIQNRLENTITNLQIQAENLQAAESRISDVDVATEMTQFTRNNILAQAATAMLAQANSLPQLALQLLGG</sequence>
<dbReference type="PRINTS" id="PR00207">
    <property type="entry name" value="FLAGELLIN"/>
</dbReference>
<keyword evidence="2 3" id="KW-0975">Bacterial flagellum</keyword>
<reference evidence="6 7" key="1">
    <citation type="submission" date="2013-11" db="EMBL/GenBank/DDBJ databases">
        <title>Metagenomic analysis of a methanogenic consortium involved in long chain n-alkane degradation.</title>
        <authorList>
            <person name="Davidova I.A."/>
            <person name="Callaghan A.V."/>
            <person name="Wawrik B."/>
            <person name="Pruitt S."/>
            <person name="Marks C."/>
            <person name="Duncan K.E."/>
            <person name="Suflita J.M."/>
        </authorList>
    </citation>
    <scope>NUCLEOTIDE SEQUENCE [LARGE SCALE GENOMIC DNA]</scope>
    <source>
        <strain evidence="6 7">SPR</strain>
    </source>
</reference>
<dbReference type="GO" id="GO:0005198">
    <property type="term" value="F:structural molecule activity"/>
    <property type="evidence" value="ECO:0007669"/>
    <property type="project" value="UniProtKB-UniRule"/>
</dbReference>
<proteinExistence type="inferred from homology"/>
<evidence type="ECO:0000256" key="2">
    <source>
        <dbReference type="ARBA" id="ARBA00023143"/>
    </source>
</evidence>
<keyword evidence="3" id="KW-0964">Secreted</keyword>
<evidence type="ECO:0000256" key="3">
    <source>
        <dbReference type="RuleBase" id="RU362073"/>
    </source>
</evidence>
<dbReference type="STRING" id="1429043.X474_23120"/>
<dbReference type="AlphaFoldDB" id="A0A0D2J7E1"/>
<dbReference type="PATRIC" id="fig|1429043.3.peg.4894"/>
<keyword evidence="6" id="KW-0966">Cell projection</keyword>